<keyword evidence="2" id="KW-1133">Transmembrane helix</keyword>
<feature type="compositionally biased region" description="Basic and acidic residues" evidence="1">
    <location>
        <begin position="65"/>
        <end position="76"/>
    </location>
</feature>
<keyword evidence="2" id="KW-0472">Membrane</keyword>
<sequence length="402" mass="45677">MDNNENKTNEQQFSKNSYVEFFHLLSNPLAAIFWGVVSFSGVVSHNFQYIFSIRVNPFSLQNPKSRQETCPAEKKSNATVEEGVVKSSRHSEMHPLGRGLSEAGFTLGDGDNSRLDDAILDHSRRFHRKKLICLSPALAVALFAEKIWWICTTWLPVLVAAEFAGHLHPLSPNLLPLLDVGMLVFPVRILIQWIIYWYLQNGAFVEIESIFPACREGMGDAKRFVQQSLISSLFDKINWHTRLAISAAVIYLCYSMSNGRIFYMPCTPSIMQIIAAGFTSGLFYSSFCGKVFTINALAISLPLELEKDTSTFFLIVCHYFLIVPFLVSLIYKTKTIFKIPLSPVQLFAAMCGRFGWNDPLEAYAFIHFFVVWLSKTANHLNAFEEFDDSDEEWNRPEDMAIN</sequence>
<dbReference type="EMBL" id="CADEPI010000141">
    <property type="protein sequence ID" value="CAB3377203.1"/>
    <property type="molecule type" value="Genomic_DNA"/>
</dbReference>
<feature type="region of interest" description="Disordered" evidence="1">
    <location>
        <begin position="62"/>
        <end position="84"/>
    </location>
</feature>
<dbReference type="Proteomes" id="UP000494165">
    <property type="component" value="Unassembled WGS sequence"/>
</dbReference>
<reference evidence="3 4" key="1">
    <citation type="submission" date="2020-04" db="EMBL/GenBank/DDBJ databases">
        <authorList>
            <person name="Alioto T."/>
            <person name="Alioto T."/>
            <person name="Gomez Garrido J."/>
        </authorList>
    </citation>
    <scope>NUCLEOTIDE SEQUENCE [LARGE SCALE GENOMIC DNA]</scope>
</reference>
<keyword evidence="4" id="KW-1185">Reference proteome</keyword>
<feature type="transmembrane region" description="Helical" evidence="2">
    <location>
        <begin position="175"/>
        <end position="199"/>
    </location>
</feature>
<gene>
    <name evidence="3" type="ORF">CLODIP_2_CD00932</name>
</gene>
<accession>A0A8S1DH61</accession>
<dbReference type="AlphaFoldDB" id="A0A8S1DH61"/>
<feature type="transmembrane region" description="Helical" evidence="2">
    <location>
        <begin position="31"/>
        <end position="51"/>
    </location>
</feature>
<feature type="transmembrane region" description="Helical" evidence="2">
    <location>
        <begin position="270"/>
        <end position="292"/>
    </location>
</feature>
<name>A0A8S1DH61_9INSE</name>
<evidence type="ECO:0000313" key="3">
    <source>
        <dbReference type="EMBL" id="CAB3377203.1"/>
    </source>
</evidence>
<evidence type="ECO:0008006" key="5">
    <source>
        <dbReference type="Google" id="ProtNLM"/>
    </source>
</evidence>
<feature type="transmembrane region" description="Helical" evidence="2">
    <location>
        <begin position="312"/>
        <end position="331"/>
    </location>
</feature>
<protein>
    <recommendedName>
        <fullName evidence="5">Transmembrane protein</fullName>
    </recommendedName>
</protein>
<feature type="transmembrane region" description="Helical" evidence="2">
    <location>
        <begin position="131"/>
        <end position="155"/>
    </location>
</feature>
<organism evidence="3 4">
    <name type="scientific">Cloeon dipterum</name>
    <dbReference type="NCBI Taxonomy" id="197152"/>
    <lineage>
        <taxon>Eukaryota</taxon>
        <taxon>Metazoa</taxon>
        <taxon>Ecdysozoa</taxon>
        <taxon>Arthropoda</taxon>
        <taxon>Hexapoda</taxon>
        <taxon>Insecta</taxon>
        <taxon>Pterygota</taxon>
        <taxon>Palaeoptera</taxon>
        <taxon>Ephemeroptera</taxon>
        <taxon>Pisciforma</taxon>
        <taxon>Baetidae</taxon>
        <taxon>Cloeon</taxon>
    </lineage>
</organism>
<comment type="caution">
    <text evidence="3">The sequence shown here is derived from an EMBL/GenBank/DDBJ whole genome shotgun (WGS) entry which is preliminary data.</text>
</comment>
<evidence type="ECO:0000313" key="4">
    <source>
        <dbReference type="Proteomes" id="UP000494165"/>
    </source>
</evidence>
<evidence type="ECO:0000256" key="2">
    <source>
        <dbReference type="SAM" id="Phobius"/>
    </source>
</evidence>
<keyword evidence="2" id="KW-0812">Transmembrane</keyword>
<evidence type="ECO:0000256" key="1">
    <source>
        <dbReference type="SAM" id="MobiDB-lite"/>
    </source>
</evidence>
<proteinExistence type="predicted"/>